<reference evidence="2 3" key="1">
    <citation type="journal article" date="2016" name="Mol. Biol. Evol.">
        <title>Comparative Genomics of Early-Diverging Mushroom-Forming Fungi Provides Insights into the Origins of Lignocellulose Decay Capabilities.</title>
        <authorList>
            <person name="Nagy L.G."/>
            <person name="Riley R."/>
            <person name="Tritt A."/>
            <person name="Adam C."/>
            <person name="Daum C."/>
            <person name="Floudas D."/>
            <person name="Sun H."/>
            <person name="Yadav J.S."/>
            <person name="Pangilinan J."/>
            <person name="Larsson K.H."/>
            <person name="Matsuura K."/>
            <person name="Barry K."/>
            <person name="Labutti K."/>
            <person name="Kuo R."/>
            <person name="Ohm R.A."/>
            <person name="Bhattacharya S.S."/>
            <person name="Shirouzu T."/>
            <person name="Yoshinaga Y."/>
            <person name="Martin F.M."/>
            <person name="Grigoriev I.V."/>
            <person name="Hibbett D.S."/>
        </authorList>
    </citation>
    <scope>NUCLEOTIDE SEQUENCE [LARGE SCALE GENOMIC DNA]</scope>
    <source>
        <strain evidence="2 3">CBS 109695</strain>
    </source>
</reference>
<evidence type="ECO:0000256" key="1">
    <source>
        <dbReference type="SAM" id="MobiDB-lite"/>
    </source>
</evidence>
<protein>
    <recommendedName>
        <fullName evidence="4">Glycosyltransferase family 32 protein</fullName>
    </recommendedName>
</protein>
<evidence type="ECO:0008006" key="4">
    <source>
        <dbReference type="Google" id="ProtNLM"/>
    </source>
</evidence>
<dbReference type="EMBL" id="KV417496">
    <property type="protein sequence ID" value="KZP29856.1"/>
    <property type="molecule type" value="Genomic_DNA"/>
</dbReference>
<feature type="compositionally biased region" description="Polar residues" evidence="1">
    <location>
        <begin position="21"/>
        <end position="45"/>
    </location>
</feature>
<dbReference type="Gene3D" id="3.90.550.20">
    <property type="match status" value="1"/>
</dbReference>
<evidence type="ECO:0000313" key="3">
    <source>
        <dbReference type="Proteomes" id="UP000076532"/>
    </source>
</evidence>
<name>A0A166SUH9_9AGAM</name>
<evidence type="ECO:0000313" key="2">
    <source>
        <dbReference type="EMBL" id="KZP29856.1"/>
    </source>
</evidence>
<dbReference type="InterPro" id="IPR029044">
    <property type="entry name" value="Nucleotide-diphossugar_trans"/>
</dbReference>
<organism evidence="2 3">
    <name type="scientific">Athelia psychrophila</name>
    <dbReference type="NCBI Taxonomy" id="1759441"/>
    <lineage>
        <taxon>Eukaryota</taxon>
        <taxon>Fungi</taxon>
        <taxon>Dikarya</taxon>
        <taxon>Basidiomycota</taxon>
        <taxon>Agaricomycotina</taxon>
        <taxon>Agaricomycetes</taxon>
        <taxon>Agaricomycetidae</taxon>
        <taxon>Atheliales</taxon>
        <taxon>Atheliaceae</taxon>
        <taxon>Athelia</taxon>
    </lineage>
</organism>
<accession>A0A166SUH9</accession>
<proteinExistence type="predicted"/>
<dbReference type="SUPFAM" id="SSF53448">
    <property type="entry name" value="Nucleotide-diphospho-sugar transferases"/>
    <property type="match status" value="1"/>
</dbReference>
<gene>
    <name evidence="2" type="ORF">FIBSPDRAFT_160082</name>
</gene>
<feature type="compositionally biased region" description="Polar residues" evidence="1">
    <location>
        <begin position="63"/>
        <end position="73"/>
    </location>
</feature>
<dbReference type="OrthoDB" id="409543at2759"/>
<dbReference type="GO" id="GO:0016757">
    <property type="term" value="F:glycosyltransferase activity"/>
    <property type="evidence" value="ECO:0007669"/>
    <property type="project" value="InterPro"/>
</dbReference>
<dbReference type="InterPro" id="IPR008441">
    <property type="entry name" value="AfumC-like_glycosyl_Trfase"/>
</dbReference>
<dbReference type="Pfam" id="PF05704">
    <property type="entry name" value="Caps_synth"/>
    <property type="match status" value="1"/>
</dbReference>
<dbReference type="AlphaFoldDB" id="A0A166SUH9"/>
<sequence length="486" mass="55278">MTDHNTHATISVVASPHRDQPTSLTSEPITGMKQVQGSCAQSGFDSENEAKEASVPSLDLAKHSSSLPTEGRATTTITQAPAYDGYARDLPSGILVIPDEKLDLRPEREIIKTILTHRPVTSEKNIWVFWDRGWGAMRPWTQRNVIAWVRRFEPLGWTVRVLDMILGSINNVSCFLDMSVFPSAFQEMEMPQAMSDLVRLPLMYEFGGIWLDVGTMVFCNLDDIWDVLEDPSTPYTIGGYITNLRPKELHLLNTAVLFGRKGDAFLKRWQEAFMTLWEGRTSSKDIHKDPLVSWLGLYNETFDDYGKDQASQRAFTDYLGVHLVFERLMLLEDPSDGFSGREYWEKKTFKLDMLSDQAYAQEVTSYDGQRLYELFASQRQGLEPSERNQEAQALANYLVANTTTLKLFSGLAAHQVWLPAIWNRPENANADTKEGSFIAWLRYAQVHLQPTRKIVPLPTEKIPDDYVVRAGACERKTLTLVRRVLK</sequence>
<keyword evidence="3" id="KW-1185">Reference proteome</keyword>
<dbReference type="Proteomes" id="UP000076532">
    <property type="component" value="Unassembled WGS sequence"/>
</dbReference>
<feature type="region of interest" description="Disordered" evidence="1">
    <location>
        <begin position="1"/>
        <end position="73"/>
    </location>
</feature>